<feature type="chain" id="PRO_5042986537" evidence="1">
    <location>
        <begin position="18"/>
        <end position="185"/>
    </location>
</feature>
<feature type="signal peptide" evidence="1">
    <location>
        <begin position="1"/>
        <end position="17"/>
    </location>
</feature>
<dbReference type="RefSeq" id="WP_342075493.1">
    <property type="nucleotide sequence ID" value="NZ_CP151767.2"/>
</dbReference>
<keyword evidence="3" id="KW-1185">Reference proteome</keyword>
<dbReference type="KEGG" id="yrh:AABB31_13895"/>
<protein>
    <submittedName>
        <fullName evidence="2">DUF6778 family protein</fullName>
    </submittedName>
</protein>
<gene>
    <name evidence="2" type="ORF">AABB31_13895</name>
</gene>
<name>A0AAN0NHF7_9RHOB</name>
<dbReference type="PROSITE" id="PS51257">
    <property type="entry name" value="PROKAR_LIPOPROTEIN"/>
    <property type="match status" value="1"/>
</dbReference>
<accession>A0AAN0NHF7</accession>
<dbReference type="AlphaFoldDB" id="A0AAN0NHF7"/>
<proteinExistence type="predicted"/>
<reference evidence="2" key="1">
    <citation type="submission" date="2024-08" db="EMBL/GenBank/DDBJ databases">
        <title>Phylogenomic analyses of a clade within the roseobacter group suggest taxonomic reassignments of species of the genera Aestuariivita, Citreicella, Loktanella, Nautella, Pelagibaca, Ruegeria, Thalassobius, Thiobacimonas and Tropicibacter, and the proposal o.</title>
        <authorList>
            <person name="Jeon C.O."/>
        </authorList>
    </citation>
    <scope>NUCLEOTIDE SEQUENCE</scope>
    <source>
        <strain evidence="2">SS1-5</strain>
    </source>
</reference>
<evidence type="ECO:0000256" key="1">
    <source>
        <dbReference type="SAM" id="SignalP"/>
    </source>
</evidence>
<organism evidence="2 3">
    <name type="scientific">Yoonia rhodophyticola</name>
    <dbReference type="NCBI Taxonomy" id="3137370"/>
    <lineage>
        <taxon>Bacteria</taxon>
        <taxon>Pseudomonadati</taxon>
        <taxon>Pseudomonadota</taxon>
        <taxon>Alphaproteobacteria</taxon>
        <taxon>Rhodobacterales</taxon>
        <taxon>Paracoccaceae</taxon>
        <taxon>Yoonia</taxon>
    </lineage>
</organism>
<dbReference type="Proteomes" id="UP001470809">
    <property type="component" value="Chromosome"/>
</dbReference>
<keyword evidence="1" id="KW-0732">Signal</keyword>
<evidence type="ECO:0000313" key="3">
    <source>
        <dbReference type="Proteomes" id="UP001470809"/>
    </source>
</evidence>
<dbReference type="Pfam" id="PF20569">
    <property type="entry name" value="DUF6778"/>
    <property type="match status" value="1"/>
</dbReference>
<dbReference type="InterPro" id="IPR046705">
    <property type="entry name" value="DUF6778"/>
</dbReference>
<sequence>MAKKRLLGFFVVLFGLAACTGQNTLGSGPPEGVTRNYALQDVRFSAPSELTVSEAESYYPIADVIWRGDPRGDRVQQISAMFETAEQRAKPSLRGAIPVVADVQLERFHGVTNRTRYSIGGVYNVIFDLTLRNARTGEVIEPRRRIVANLDAPGGDEAVTLEQSGQTQKVRVTDFLTQILVQELT</sequence>
<dbReference type="EMBL" id="CP151767">
    <property type="protein sequence ID" value="WZU66166.1"/>
    <property type="molecule type" value="Genomic_DNA"/>
</dbReference>
<evidence type="ECO:0000313" key="2">
    <source>
        <dbReference type="EMBL" id="WZU66166.1"/>
    </source>
</evidence>